<reference evidence="9 10" key="1">
    <citation type="submission" date="2024-06" db="EMBL/GenBank/DDBJ databases">
        <title>Genomic Encyclopedia of Type Strains, Phase IV (KMG-IV): sequencing the most valuable type-strain genomes for metagenomic binning, comparative biology and taxonomic classification.</title>
        <authorList>
            <person name="Goeker M."/>
        </authorList>
    </citation>
    <scope>NUCLEOTIDE SEQUENCE [LARGE SCALE GENOMIC DNA]</scope>
    <source>
        <strain evidence="9 10">DSM 19730</strain>
    </source>
</reference>
<evidence type="ECO:0000256" key="2">
    <source>
        <dbReference type="ARBA" id="ARBA00022475"/>
    </source>
</evidence>
<dbReference type="EMBL" id="JBEPMN010000002">
    <property type="protein sequence ID" value="MET3660354.1"/>
    <property type="molecule type" value="Genomic_DNA"/>
</dbReference>
<dbReference type="Proteomes" id="UP001549143">
    <property type="component" value="Unassembled WGS sequence"/>
</dbReference>
<dbReference type="PANTHER" id="PTHR32309">
    <property type="entry name" value="TYROSINE-PROTEIN KINASE"/>
    <property type="match status" value="1"/>
</dbReference>
<protein>
    <submittedName>
        <fullName evidence="9">Uncharacterized protein involved in exopolysaccharide biosynthesis/Mrp family chromosome partitioning ATPase</fullName>
    </submittedName>
</protein>
<evidence type="ECO:0000256" key="5">
    <source>
        <dbReference type="ARBA" id="ARBA00023136"/>
    </source>
</evidence>
<name>A0ABV2KGZ7_9HYPH</name>
<feature type="domain" description="Polysaccharide chain length determinant N-terminal" evidence="7">
    <location>
        <begin position="38"/>
        <end position="128"/>
    </location>
</feature>
<dbReference type="Gene3D" id="3.40.50.300">
    <property type="entry name" value="P-loop containing nucleotide triphosphate hydrolases"/>
    <property type="match status" value="1"/>
</dbReference>
<keyword evidence="3 6" id="KW-0812">Transmembrane</keyword>
<feature type="transmembrane region" description="Helical" evidence="6">
    <location>
        <begin position="343"/>
        <end position="362"/>
    </location>
</feature>
<evidence type="ECO:0000256" key="6">
    <source>
        <dbReference type="SAM" id="Phobius"/>
    </source>
</evidence>
<gene>
    <name evidence="9" type="ORF">ABID44_000668</name>
</gene>
<feature type="transmembrane region" description="Helical" evidence="6">
    <location>
        <begin position="50"/>
        <end position="70"/>
    </location>
</feature>
<proteinExistence type="predicted"/>
<evidence type="ECO:0000256" key="4">
    <source>
        <dbReference type="ARBA" id="ARBA00022989"/>
    </source>
</evidence>
<organism evidence="9 10">
    <name type="scientific">Aquamicrobium ahrensii</name>
    <dbReference type="NCBI Taxonomy" id="469551"/>
    <lineage>
        <taxon>Bacteria</taxon>
        <taxon>Pseudomonadati</taxon>
        <taxon>Pseudomonadota</taxon>
        <taxon>Alphaproteobacteria</taxon>
        <taxon>Hyphomicrobiales</taxon>
        <taxon>Phyllobacteriaceae</taxon>
        <taxon>Aquamicrobium</taxon>
    </lineage>
</organism>
<accession>A0ABV2KGZ7</accession>
<dbReference type="InterPro" id="IPR003856">
    <property type="entry name" value="LPS_length_determ_N"/>
</dbReference>
<evidence type="ECO:0000259" key="7">
    <source>
        <dbReference type="Pfam" id="PF02706"/>
    </source>
</evidence>
<keyword evidence="5 6" id="KW-0472">Membrane</keyword>
<sequence length="622" mass="67021">MQSKGSCNQGDEAMLERQWAAAAARADWRGGGGSNEFVNLSDILSFFSRYIISILVCALVGIAGASLYLATSVPIFTARTQILIEPKLPQFMQQQMIEVHLSLDTAQIESQLALLRSQKIAMMVIDELDLAHNPAFVDAGGLRLRERLEKLRSLITGAPYIPDTARSDGASDDGLTPEQKAAEVFAGNLDVQRVGVSYAIDIHFKSPNPALAARIANATADAFVREQMENRAVSAREGVAWLEKRIDEAGAQMNKATQIAQEFRATYDYRVDRPEEAAADAARADAPTLEQLEVAAETYRKMYESLLAAYTSAVNQQPFLIANSRVITPAVQPTVQSHPRKRLTLIFGAFAGLMLGVGVAFVRHSLDRTLHTPRQIGEELGLVCTGELPYSGLHKAAGLCEEVIRHPHSPFSTSLRGARAVISLADTGKTRLCIGVTAALPGRVKSAVAGNLAALHAASGMPTLLIDLDSQSTLTRAVQGSLSRIDTKQEAAGAHAATAAIRTVSPAGFDFMPNEERGAASLALPVNMQDLLKTLDRYKVIVVDLPAYEQGADGLLVCPLLDGVMVVAERGGTPLDSLADLARTLRIANAPILGVLLAHRRRFPRLRMRRSSSVGRPPFRPA</sequence>
<dbReference type="InterPro" id="IPR027417">
    <property type="entry name" value="P-loop_NTPase"/>
</dbReference>
<dbReference type="RefSeq" id="WP_354150259.1">
    <property type="nucleotide sequence ID" value="NZ_JBEPMN010000002.1"/>
</dbReference>
<dbReference type="Pfam" id="PF02706">
    <property type="entry name" value="Wzz"/>
    <property type="match status" value="1"/>
</dbReference>
<keyword evidence="4 6" id="KW-1133">Transmembrane helix</keyword>
<dbReference type="Pfam" id="PF13807">
    <property type="entry name" value="GNVR"/>
    <property type="match status" value="1"/>
</dbReference>
<dbReference type="InterPro" id="IPR050445">
    <property type="entry name" value="Bact_polysacc_biosynth/exp"/>
</dbReference>
<comment type="subcellular location">
    <subcellularLocation>
        <location evidence="1">Cell membrane</location>
        <topology evidence="1">Multi-pass membrane protein</topology>
    </subcellularLocation>
</comment>
<feature type="domain" description="Tyrosine-protein kinase G-rich" evidence="8">
    <location>
        <begin position="292"/>
        <end position="364"/>
    </location>
</feature>
<keyword evidence="2" id="KW-1003">Cell membrane</keyword>
<dbReference type="SUPFAM" id="SSF52540">
    <property type="entry name" value="P-loop containing nucleoside triphosphate hydrolases"/>
    <property type="match status" value="1"/>
</dbReference>
<evidence type="ECO:0000313" key="10">
    <source>
        <dbReference type="Proteomes" id="UP001549143"/>
    </source>
</evidence>
<comment type="caution">
    <text evidence="9">The sequence shown here is derived from an EMBL/GenBank/DDBJ whole genome shotgun (WGS) entry which is preliminary data.</text>
</comment>
<evidence type="ECO:0000313" key="9">
    <source>
        <dbReference type="EMBL" id="MET3660354.1"/>
    </source>
</evidence>
<dbReference type="InterPro" id="IPR032807">
    <property type="entry name" value="GNVR"/>
</dbReference>
<evidence type="ECO:0000259" key="8">
    <source>
        <dbReference type="Pfam" id="PF13807"/>
    </source>
</evidence>
<evidence type="ECO:0000256" key="3">
    <source>
        <dbReference type="ARBA" id="ARBA00022692"/>
    </source>
</evidence>
<keyword evidence="10" id="KW-1185">Reference proteome</keyword>
<dbReference type="PANTHER" id="PTHR32309:SF13">
    <property type="entry name" value="FERRIC ENTEROBACTIN TRANSPORT PROTEIN FEPE"/>
    <property type="match status" value="1"/>
</dbReference>
<evidence type="ECO:0000256" key="1">
    <source>
        <dbReference type="ARBA" id="ARBA00004651"/>
    </source>
</evidence>